<reference evidence="1" key="1">
    <citation type="journal article" date="2004" name="Science">
        <title>Reverse methanogenesis: testing the hypothesis with environmental genomics.</title>
        <authorList>
            <person name="Hallam S.J."/>
            <person name="Putnam N."/>
            <person name="Preston C.M."/>
            <person name="Detter J.C."/>
            <person name="Rokhsar D."/>
            <person name="Richardson P.M."/>
            <person name="DeLong E.F."/>
        </authorList>
    </citation>
    <scope>NUCLEOTIDE SEQUENCE</scope>
</reference>
<accession>Q64C41</accession>
<evidence type="ECO:0000313" key="1">
    <source>
        <dbReference type="EMBL" id="AAU83036.1"/>
    </source>
</evidence>
<proteinExistence type="predicted"/>
<sequence length="91" mass="10417">MFGLPPRSLLFSYISPTIRRKASQSITDSISISLSPSCFTRSYSSLSAKSINDFRYIIISITTYKLYAFSALERNLCIFLLMIPFISFRQL</sequence>
<dbReference type="EMBL" id="AY714840">
    <property type="protein sequence ID" value="AAU83036.1"/>
    <property type="molecule type" value="Genomic_DNA"/>
</dbReference>
<dbReference type="AlphaFoldDB" id="Q64C41"/>
<gene>
    <name evidence="1" type="ORF">GZ26D6_12</name>
</gene>
<protein>
    <submittedName>
        <fullName evidence="1">Uncharacterized protein</fullName>
    </submittedName>
</protein>
<reference evidence="1" key="2">
    <citation type="submission" date="2004-08" db="EMBL/GenBank/DDBJ databases">
        <authorList>
            <person name="Putnam N."/>
            <person name="Detter J.C."/>
            <person name="Richardson P.M."/>
            <person name="Rokhsar D."/>
        </authorList>
    </citation>
    <scope>NUCLEOTIDE SEQUENCE</scope>
</reference>
<name>Q64C41_UNCAG</name>
<organism evidence="1">
    <name type="scientific">Uncultured archaeon GZfos26G2</name>
    <dbReference type="NCBI Taxonomy" id="3386331"/>
    <lineage>
        <taxon>Archaea</taxon>
        <taxon>Methanobacteriati</taxon>
        <taxon>Methanobacteriota</taxon>
        <taxon>Stenosarchaea group</taxon>
        <taxon>Methanomicrobia</taxon>
        <taxon>Candidatus Methanophagales</taxon>
        <taxon>Candidatus Methanophagaceae</taxon>
        <taxon>Candidatus Methanophaga</taxon>
    </lineage>
</organism>